<sequence>MADLTILSPASLPSFPFSIGRSTEDLRKKLAVNEVQVSPAIAFTFTEATFDDDVPASQTATRPEVRHDPFLLSPPKARPGRVRRVSAPAKVQSSSIPPPIAEEDEDEEELTGEGERAHSYTRSFRPFTYPSSPNLLGFEDASGVDLPRPPPPLCSYIVRRSTFVAAGLNLDRPREDLSALGVELRVTGVVLDLRPGRNMANHHSSQPTFAPSEHVYYWKRQDSIDFVSSTSSFDYWWTFPPAVTSTTSDTDSDPTLSTDSSSTTDSTNDSSSSQASESLSESSVNSNSTTTGTSFTSDPSLIRITALPPLPSSSLRHAQNLESRPFNPLVLTPIFVIVGVILGFFCGTWLFRARNRGRLCLRQEKTIAGPRYVSVDDGDKFNDSDGIGNESISEKERFMRDARKGPSSPSSKPEEGRQSSQFSRGWTNLLRSPLTFGEREQPYTPVSHLDGNDTPVMERKSRVSIHQAKGGSAMREVLSPSAPSEFTYSGASSQGDGTANVDDEDEDFYTQARSAVASSPINFARHKSIRQRILEKIQQGFSPRSRREESRRRGTPQLEEGSLLKNAADSSMDEQSPLKRVKSKLAPGRPGHHGRAISDFSVVPTEIQTPGKAHVSMHASGGREIERIKSAKSFQSSSSRKFEDDKYTALPERRIRASRTRSVQESPIKSSYSQGSSTPLHRSYSSANVLPNSPPLLESPHLNSALFFGSRNATPTSAMLQSLESDSPTSPMKSQRKLVKSGKAYPESSPFGRMASRHGEIENTATSTRRTPSGPRQANKLHSPKKSNYLRSDDDSPSPTKRRDASTDEKPLPRTPTRQASVRRPYTPSSTPTGPRARPSSNTPGRTTPRSRGLVHSPSSPKERFEARRSALDKVTAIVSKSYSTRDLQGFQRPSSPSMFGSQANDASPDRLGSVSEETCLLPGIEQRLTGYE</sequence>
<dbReference type="AlphaFoldDB" id="A0A0H2S8V9"/>
<feature type="compositionally biased region" description="Polar residues" evidence="1">
    <location>
        <begin position="827"/>
        <end position="850"/>
    </location>
</feature>
<dbReference type="InParanoid" id="A0A0H2S8V9"/>
<keyword evidence="2" id="KW-0812">Transmembrane</keyword>
<feature type="compositionally biased region" description="Polar residues" evidence="1">
    <location>
        <begin position="763"/>
        <end position="776"/>
    </location>
</feature>
<reference evidence="3 4" key="1">
    <citation type="submission" date="2015-04" db="EMBL/GenBank/DDBJ databases">
        <title>Complete genome sequence of Schizopora paradoxa KUC8140, a cosmopolitan wood degrader in East Asia.</title>
        <authorList>
            <consortium name="DOE Joint Genome Institute"/>
            <person name="Min B."/>
            <person name="Park H."/>
            <person name="Jang Y."/>
            <person name="Kim J.-J."/>
            <person name="Kim K.H."/>
            <person name="Pangilinan J."/>
            <person name="Lipzen A."/>
            <person name="Riley R."/>
            <person name="Grigoriev I.V."/>
            <person name="Spatafora J.W."/>
            <person name="Choi I.-G."/>
        </authorList>
    </citation>
    <scope>NUCLEOTIDE SEQUENCE [LARGE SCALE GENOMIC DNA]</scope>
    <source>
        <strain evidence="3 4">KUC8140</strain>
    </source>
</reference>
<evidence type="ECO:0000313" key="3">
    <source>
        <dbReference type="EMBL" id="KLO18098.1"/>
    </source>
</evidence>
<feature type="compositionally biased region" description="Basic and acidic residues" evidence="1">
    <location>
        <begin position="392"/>
        <end position="404"/>
    </location>
</feature>
<feature type="region of interest" description="Disordered" evidence="1">
    <location>
        <begin position="720"/>
        <end position="869"/>
    </location>
</feature>
<dbReference type="Proteomes" id="UP000053477">
    <property type="component" value="Unassembled WGS sequence"/>
</dbReference>
<organism evidence="3 4">
    <name type="scientific">Schizopora paradoxa</name>
    <dbReference type="NCBI Taxonomy" id="27342"/>
    <lineage>
        <taxon>Eukaryota</taxon>
        <taxon>Fungi</taxon>
        <taxon>Dikarya</taxon>
        <taxon>Basidiomycota</taxon>
        <taxon>Agaricomycotina</taxon>
        <taxon>Agaricomycetes</taxon>
        <taxon>Hymenochaetales</taxon>
        <taxon>Schizoporaceae</taxon>
        <taxon>Schizopora</taxon>
    </lineage>
</organism>
<evidence type="ECO:0000256" key="1">
    <source>
        <dbReference type="SAM" id="MobiDB-lite"/>
    </source>
</evidence>
<proteinExistence type="predicted"/>
<feature type="compositionally biased region" description="Acidic residues" evidence="1">
    <location>
        <begin position="101"/>
        <end position="112"/>
    </location>
</feature>
<feature type="region of interest" description="Disordered" evidence="1">
    <location>
        <begin position="54"/>
        <end position="117"/>
    </location>
</feature>
<evidence type="ECO:0000313" key="4">
    <source>
        <dbReference type="Proteomes" id="UP000053477"/>
    </source>
</evidence>
<feature type="compositionally biased region" description="Polar residues" evidence="1">
    <location>
        <begin position="882"/>
        <end position="906"/>
    </location>
</feature>
<dbReference type="EMBL" id="KQ085898">
    <property type="protein sequence ID" value="KLO18098.1"/>
    <property type="molecule type" value="Genomic_DNA"/>
</dbReference>
<feature type="region of interest" description="Disordered" evidence="1">
    <location>
        <begin position="534"/>
        <end position="603"/>
    </location>
</feature>
<dbReference type="OrthoDB" id="3269563at2759"/>
<keyword evidence="2" id="KW-1133">Transmembrane helix</keyword>
<gene>
    <name evidence="3" type="ORF">SCHPADRAFT_925433</name>
</gene>
<accession>A0A0H2S8V9</accession>
<feature type="region of interest" description="Disordered" evidence="1">
    <location>
        <begin position="372"/>
        <end position="424"/>
    </location>
</feature>
<feature type="compositionally biased region" description="Polar residues" evidence="1">
    <location>
        <begin position="481"/>
        <end position="497"/>
    </location>
</feature>
<feature type="compositionally biased region" description="Basic and acidic residues" evidence="1">
    <location>
        <begin position="801"/>
        <end position="812"/>
    </location>
</feature>
<evidence type="ECO:0000256" key="2">
    <source>
        <dbReference type="SAM" id="Phobius"/>
    </source>
</evidence>
<feature type="compositionally biased region" description="Basic and acidic residues" evidence="1">
    <location>
        <begin position="640"/>
        <end position="655"/>
    </location>
</feature>
<feature type="compositionally biased region" description="Polar residues" evidence="1">
    <location>
        <begin position="720"/>
        <end position="733"/>
    </location>
</feature>
<feature type="region of interest" description="Disordered" evidence="1">
    <location>
        <begin position="465"/>
        <end position="507"/>
    </location>
</feature>
<keyword evidence="4" id="KW-1185">Reference proteome</keyword>
<protein>
    <submittedName>
        <fullName evidence="3">Uncharacterized protein</fullName>
    </submittedName>
</protein>
<feature type="transmembrane region" description="Helical" evidence="2">
    <location>
        <begin position="329"/>
        <end position="351"/>
    </location>
</feature>
<keyword evidence="2" id="KW-0472">Membrane</keyword>
<feature type="region of interest" description="Disordered" evidence="1">
    <location>
        <begin position="244"/>
        <end position="297"/>
    </location>
</feature>
<feature type="compositionally biased region" description="Polar residues" evidence="1">
    <location>
        <begin position="660"/>
        <end position="687"/>
    </location>
</feature>
<name>A0A0H2S8V9_9AGAM</name>
<feature type="region of interest" description="Disordered" evidence="1">
    <location>
        <begin position="882"/>
        <end position="914"/>
    </location>
</feature>
<feature type="region of interest" description="Disordered" evidence="1">
    <location>
        <begin position="630"/>
        <end position="687"/>
    </location>
</feature>